<dbReference type="InterPro" id="IPR001867">
    <property type="entry name" value="OmpR/PhoB-type_DNA-bd"/>
</dbReference>
<evidence type="ECO:0000313" key="6">
    <source>
        <dbReference type="EMBL" id="QQG36379.1"/>
    </source>
</evidence>
<protein>
    <submittedName>
        <fullName evidence="6">Winged helix-turn-helix domain-containing protein</fullName>
    </submittedName>
</protein>
<keyword evidence="3 4" id="KW-0238">DNA-binding</keyword>
<feature type="domain" description="OmpR/PhoB-type" evidence="5">
    <location>
        <begin position="66"/>
        <end position="166"/>
    </location>
</feature>
<feature type="DNA-binding region" description="OmpR/PhoB-type" evidence="4">
    <location>
        <begin position="66"/>
        <end position="166"/>
    </location>
</feature>
<dbReference type="PANTHER" id="PTHR48111">
    <property type="entry name" value="REGULATOR OF RPOS"/>
    <property type="match status" value="1"/>
</dbReference>
<gene>
    <name evidence="6" type="ORF">HYS17_00880</name>
</gene>
<keyword evidence="1" id="KW-0597">Phosphoprotein</keyword>
<evidence type="ECO:0000259" key="5">
    <source>
        <dbReference type="PROSITE" id="PS51755"/>
    </source>
</evidence>
<reference evidence="6 7" key="1">
    <citation type="submission" date="2020-07" db="EMBL/GenBank/DDBJ databases">
        <title>Huge and variable diversity of episymbiotic CPR bacteria and DPANN archaea in groundwater ecosystems.</title>
        <authorList>
            <person name="He C.Y."/>
            <person name="Keren R."/>
            <person name="Whittaker M."/>
            <person name="Farag I.F."/>
            <person name="Doudna J."/>
            <person name="Cate J.H.D."/>
            <person name="Banfield J.F."/>
        </authorList>
    </citation>
    <scope>NUCLEOTIDE SEQUENCE [LARGE SCALE GENOMIC DNA]</scope>
    <source>
        <strain evidence="6">NC_groundwater_70_Ag_B-0.1um_54_66</strain>
    </source>
</reference>
<accession>A0A7T5UGK9</accession>
<dbReference type="PROSITE" id="PS51755">
    <property type="entry name" value="OMPR_PHOB"/>
    <property type="match status" value="1"/>
</dbReference>
<dbReference type="PANTHER" id="PTHR48111:SF40">
    <property type="entry name" value="PHOSPHATE REGULON TRANSCRIPTIONAL REGULATORY PROTEIN PHOB"/>
    <property type="match status" value="1"/>
</dbReference>
<dbReference type="GO" id="GO:0005829">
    <property type="term" value="C:cytosol"/>
    <property type="evidence" value="ECO:0007669"/>
    <property type="project" value="TreeGrafter"/>
</dbReference>
<evidence type="ECO:0000256" key="1">
    <source>
        <dbReference type="ARBA" id="ARBA00022553"/>
    </source>
</evidence>
<evidence type="ECO:0000256" key="4">
    <source>
        <dbReference type="PROSITE-ProRule" id="PRU01091"/>
    </source>
</evidence>
<dbReference type="SUPFAM" id="SSF46894">
    <property type="entry name" value="C-terminal effector domain of the bipartite response regulators"/>
    <property type="match status" value="1"/>
</dbReference>
<name>A0A7T5UGK9_9BACT</name>
<dbReference type="CDD" id="cd00383">
    <property type="entry name" value="trans_reg_C"/>
    <property type="match status" value="1"/>
</dbReference>
<dbReference type="SMART" id="SM00862">
    <property type="entry name" value="Trans_reg_C"/>
    <property type="match status" value="1"/>
</dbReference>
<organism evidence="6 7">
    <name type="scientific">Micavibrio aeruginosavorus</name>
    <dbReference type="NCBI Taxonomy" id="349221"/>
    <lineage>
        <taxon>Bacteria</taxon>
        <taxon>Pseudomonadati</taxon>
        <taxon>Bdellovibrionota</taxon>
        <taxon>Bdellovibrionia</taxon>
        <taxon>Bdellovibrionales</taxon>
        <taxon>Pseudobdellovibrionaceae</taxon>
        <taxon>Micavibrio</taxon>
    </lineage>
</organism>
<dbReference type="GO" id="GO:0000156">
    <property type="term" value="F:phosphorelay response regulator activity"/>
    <property type="evidence" value="ECO:0007669"/>
    <property type="project" value="TreeGrafter"/>
</dbReference>
<sequence length="167" mass="18334">MSESSAKPVLVFASDPVVQRVLTSLAPAFALTLQFCDDPRQAALKLSPPLRAGTVLRRLQGLKQAAPLPPLGRFLFDPSLALLVDEESAEEVALTEKESAILSCLLSAPGHAVSRRDLLQHVWGYVEGVETHTIETHIYRLRQKIEIDPGNPVTLLTEEQGYRLMLA</sequence>
<evidence type="ECO:0000256" key="3">
    <source>
        <dbReference type="ARBA" id="ARBA00023125"/>
    </source>
</evidence>
<proteinExistence type="predicted"/>
<evidence type="ECO:0000313" key="7">
    <source>
        <dbReference type="Proteomes" id="UP000595362"/>
    </source>
</evidence>
<dbReference type="InterPro" id="IPR039420">
    <property type="entry name" value="WalR-like"/>
</dbReference>
<dbReference type="GO" id="GO:0032993">
    <property type="term" value="C:protein-DNA complex"/>
    <property type="evidence" value="ECO:0007669"/>
    <property type="project" value="TreeGrafter"/>
</dbReference>
<dbReference type="InterPro" id="IPR036388">
    <property type="entry name" value="WH-like_DNA-bd_sf"/>
</dbReference>
<dbReference type="Pfam" id="PF00486">
    <property type="entry name" value="Trans_reg_C"/>
    <property type="match status" value="1"/>
</dbReference>
<dbReference type="GO" id="GO:0000976">
    <property type="term" value="F:transcription cis-regulatory region binding"/>
    <property type="evidence" value="ECO:0007669"/>
    <property type="project" value="TreeGrafter"/>
</dbReference>
<dbReference type="Gene3D" id="1.10.10.10">
    <property type="entry name" value="Winged helix-like DNA-binding domain superfamily/Winged helix DNA-binding domain"/>
    <property type="match status" value="1"/>
</dbReference>
<dbReference type="GO" id="GO:0006355">
    <property type="term" value="P:regulation of DNA-templated transcription"/>
    <property type="evidence" value="ECO:0007669"/>
    <property type="project" value="InterPro"/>
</dbReference>
<dbReference type="AlphaFoldDB" id="A0A7T5UGK9"/>
<dbReference type="InterPro" id="IPR016032">
    <property type="entry name" value="Sig_transdc_resp-reg_C-effctor"/>
</dbReference>
<dbReference type="Proteomes" id="UP000595362">
    <property type="component" value="Chromosome"/>
</dbReference>
<evidence type="ECO:0000256" key="2">
    <source>
        <dbReference type="ARBA" id="ARBA00023012"/>
    </source>
</evidence>
<dbReference type="EMBL" id="CP066681">
    <property type="protein sequence ID" value="QQG36379.1"/>
    <property type="molecule type" value="Genomic_DNA"/>
</dbReference>
<keyword evidence="2" id="KW-0902">Two-component regulatory system</keyword>